<evidence type="ECO:0000313" key="6">
    <source>
        <dbReference type="EMBL" id="CAG9283475.1"/>
    </source>
</evidence>
<keyword evidence="3" id="KW-1015">Disulfide bond</keyword>
<dbReference type="AlphaFoldDB" id="A0A8J9T3A9"/>
<dbReference type="GO" id="GO:0033617">
    <property type="term" value="P:mitochondrial respiratory chain complex IV assembly"/>
    <property type="evidence" value="ECO:0007669"/>
    <property type="project" value="TreeGrafter"/>
</dbReference>
<dbReference type="GO" id="GO:0005758">
    <property type="term" value="C:mitochondrial intermembrane space"/>
    <property type="evidence" value="ECO:0007669"/>
    <property type="project" value="TreeGrafter"/>
</dbReference>
<evidence type="ECO:0000256" key="3">
    <source>
        <dbReference type="ARBA" id="ARBA00023157"/>
    </source>
</evidence>
<evidence type="ECO:0000259" key="5">
    <source>
        <dbReference type="Pfam" id="PF06747"/>
    </source>
</evidence>
<evidence type="ECO:0000256" key="1">
    <source>
        <dbReference type="ARBA" id="ARBA00004496"/>
    </source>
</evidence>
<proteinExistence type="inferred from homology"/>
<dbReference type="PROSITE" id="PS51808">
    <property type="entry name" value="CHCH"/>
    <property type="match status" value="1"/>
</dbReference>
<organism evidence="6">
    <name type="scientific">Phaeodactylum tricornutum</name>
    <name type="common">Diatom</name>
    <dbReference type="NCBI Taxonomy" id="2850"/>
    <lineage>
        <taxon>Eukaryota</taxon>
        <taxon>Sar</taxon>
        <taxon>Stramenopiles</taxon>
        <taxon>Ochrophyta</taxon>
        <taxon>Bacillariophyta</taxon>
        <taxon>Bacillariophyceae</taxon>
        <taxon>Bacillariophycidae</taxon>
        <taxon>Naviculales</taxon>
        <taxon>Phaeodactylaceae</taxon>
        <taxon>Phaeodactylum</taxon>
    </lineage>
</organism>
<feature type="non-terminal residue" evidence="6">
    <location>
        <position position="83"/>
    </location>
</feature>
<gene>
    <name evidence="6" type="ORF">PTTT1_LOCUS22918</name>
</gene>
<dbReference type="InterPro" id="IPR010625">
    <property type="entry name" value="CHCH"/>
</dbReference>
<evidence type="ECO:0000256" key="4">
    <source>
        <dbReference type="ARBA" id="ARBA00038223"/>
    </source>
</evidence>
<keyword evidence="2" id="KW-0963">Cytoplasm</keyword>
<dbReference type="EMBL" id="OU594960">
    <property type="protein sequence ID" value="CAG9283475.1"/>
    <property type="molecule type" value="Genomic_DNA"/>
</dbReference>
<dbReference type="Proteomes" id="UP000836788">
    <property type="component" value="Chromosome 19"/>
</dbReference>
<name>A0A8J9T3A9_PHATR</name>
<dbReference type="PANTHER" id="PTHR21107">
    <property type="entry name" value="CYTOCHROME C OXIDASE ASSEMBLY PROTEIN COX19"/>
    <property type="match status" value="1"/>
</dbReference>
<dbReference type="InterPro" id="IPR051383">
    <property type="entry name" value="COX19"/>
</dbReference>
<comment type="similarity">
    <text evidence="4">Belongs to the COX19 family.</text>
</comment>
<dbReference type="Pfam" id="PF06747">
    <property type="entry name" value="CHCH"/>
    <property type="match status" value="1"/>
</dbReference>
<protein>
    <recommendedName>
        <fullName evidence="5">CHCH domain-containing protein</fullName>
    </recommendedName>
</protein>
<accession>A0A8J9T3A9</accession>
<comment type="subcellular location">
    <subcellularLocation>
        <location evidence="1">Cytoplasm</location>
    </subcellularLocation>
</comment>
<sequence>MGSAKQVVRPPQRGIFPLDHYRECKGPMDQYLECLKEEKDLHHKCKDHSKEYLQCRMDRDLMSKENLDQLGFSKEAEVQNARE</sequence>
<reference evidence="6" key="1">
    <citation type="submission" date="2022-02" db="EMBL/GenBank/DDBJ databases">
        <authorList>
            <person name="Giguere J D."/>
        </authorList>
    </citation>
    <scope>NUCLEOTIDE SEQUENCE</scope>
    <source>
        <strain evidence="6">CCAP 1055/1</strain>
    </source>
</reference>
<dbReference type="PANTHER" id="PTHR21107:SF2">
    <property type="entry name" value="CYTOCHROME C OXIDASE ASSEMBLY PROTEIN COX19"/>
    <property type="match status" value="1"/>
</dbReference>
<evidence type="ECO:0000256" key="2">
    <source>
        <dbReference type="ARBA" id="ARBA00022490"/>
    </source>
</evidence>
<feature type="domain" description="CHCH" evidence="5">
    <location>
        <begin position="24"/>
        <end position="57"/>
    </location>
</feature>